<evidence type="ECO:0000256" key="1">
    <source>
        <dbReference type="SAM" id="MobiDB-lite"/>
    </source>
</evidence>
<sequence length="128" mass="13430">MTATLSETLRANLSGRSLDFNEGSGSKTEETSMTTQLIISVASGNSLGEGTKRFKTQVAASTGLPRHEGMDEAEGRTARQGGTPSHPHNLSGASSEARPSAAAPPMPGVTFKQVRFKGIVKEKGKQDE</sequence>
<gene>
    <name evidence="2" type="ORF">E2C01_017102</name>
</gene>
<reference evidence="2 3" key="1">
    <citation type="submission" date="2019-05" db="EMBL/GenBank/DDBJ databases">
        <title>Another draft genome of Portunus trituberculatus and its Hox gene families provides insights of decapod evolution.</title>
        <authorList>
            <person name="Jeong J.-H."/>
            <person name="Song I."/>
            <person name="Kim S."/>
            <person name="Choi T."/>
            <person name="Kim D."/>
            <person name="Ryu S."/>
            <person name="Kim W."/>
        </authorList>
    </citation>
    <scope>NUCLEOTIDE SEQUENCE [LARGE SCALE GENOMIC DNA]</scope>
    <source>
        <tissue evidence="2">Muscle</tissue>
    </source>
</reference>
<feature type="compositionally biased region" description="Low complexity" evidence="1">
    <location>
        <begin position="91"/>
        <end position="101"/>
    </location>
</feature>
<protein>
    <submittedName>
        <fullName evidence="2">Uncharacterized protein</fullName>
    </submittedName>
</protein>
<dbReference type="AlphaFoldDB" id="A0A5B7DQQ3"/>
<feature type="compositionally biased region" description="Basic and acidic residues" evidence="1">
    <location>
        <begin position="119"/>
        <end position="128"/>
    </location>
</feature>
<evidence type="ECO:0000313" key="3">
    <source>
        <dbReference type="Proteomes" id="UP000324222"/>
    </source>
</evidence>
<organism evidence="2 3">
    <name type="scientific">Portunus trituberculatus</name>
    <name type="common">Swimming crab</name>
    <name type="synonym">Neptunus trituberculatus</name>
    <dbReference type="NCBI Taxonomy" id="210409"/>
    <lineage>
        <taxon>Eukaryota</taxon>
        <taxon>Metazoa</taxon>
        <taxon>Ecdysozoa</taxon>
        <taxon>Arthropoda</taxon>
        <taxon>Crustacea</taxon>
        <taxon>Multicrustacea</taxon>
        <taxon>Malacostraca</taxon>
        <taxon>Eumalacostraca</taxon>
        <taxon>Eucarida</taxon>
        <taxon>Decapoda</taxon>
        <taxon>Pleocyemata</taxon>
        <taxon>Brachyura</taxon>
        <taxon>Eubrachyura</taxon>
        <taxon>Portunoidea</taxon>
        <taxon>Portunidae</taxon>
        <taxon>Portuninae</taxon>
        <taxon>Portunus</taxon>
    </lineage>
</organism>
<proteinExistence type="predicted"/>
<keyword evidence="3" id="KW-1185">Reference proteome</keyword>
<accession>A0A5B7DQQ3</accession>
<feature type="region of interest" description="Disordered" evidence="1">
    <location>
        <begin position="57"/>
        <end position="128"/>
    </location>
</feature>
<comment type="caution">
    <text evidence="2">The sequence shown here is derived from an EMBL/GenBank/DDBJ whole genome shotgun (WGS) entry which is preliminary data.</text>
</comment>
<name>A0A5B7DQQ3_PORTR</name>
<evidence type="ECO:0000313" key="2">
    <source>
        <dbReference type="EMBL" id="MPC24032.1"/>
    </source>
</evidence>
<dbReference type="Proteomes" id="UP000324222">
    <property type="component" value="Unassembled WGS sequence"/>
</dbReference>
<dbReference type="EMBL" id="VSRR010001281">
    <property type="protein sequence ID" value="MPC24032.1"/>
    <property type="molecule type" value="Genomic_DNA"/>
</dbReference>
<feature type="compositionally biased region" description="Basic and acidic residues" evidence="1">
    <location>
        <begin position="65"/>
        <end position="77"/>
    </location>
</feature>